<dbReference type="InterPro" id="IPR020846">
    <property type="entry name" value="MFS_dom"/>
</dbReference>
<protein>
    <submittedName>
        <fullName evidence="7">MFS transporter</fullName>
    </submittedName>
</protein>
<dbReference type="Gene3D" id="1.20.1720.10">
    <property type="entry name" value="Multidrug resistance protein D"/>
    <property type="match status" value="1"/>
</dbReference>
<feature type="domain" description="Major facilitator superfamily (MFS) profile" evidence="6">
    <location>
        <begin position="1"/>
        <end position="446"/>
    </location>
</feature>
<dbReference type="SUPFAM" id="SSF103473">
    <property type="entry name" value="MFS general substrate transporter"/>
    <property type="match status" value="1"/>
</dbReference>
<feature type="transmembrane region" description="Helical" evidence="5">
    <location>
        <begin position="154"/>
        <end position="175"/>
    </location>
</feature>
<evidence type="ECO:0000256" key="3">
    <source>
        <dbReference type="ARBA" id="ARBA00022989"/>
    </source>
</evidence>
<accession>A0A9X2IWA8</accession>
<evidence type="ECO:0000256" key="1">
    <source>
        <dbReference type="ARBA" id="ARBA00004651"/>
    </source>
</evidence>
<dbReference type="PANTHER" id="PTHR42718">
    <property type="entry name" value="MAJOR FACILITATOR SUPERFAMILY MULTIDRUG TRANSPORTER MFSC"/>
    <property type="match status" value="1"/>
</dbReference>
<keyword evidence="4 5" id="KW-0472">Membrane</keyword>
<comment type="caution">
    <text evidence="7">The sequence shown here is derived from an EMBL/GenBank/DDBJ whole genome shotgun (WGS) entry which is preliminary data.</text>
</comment>
<dbReference type="Proteomes" id="UP001139157">
    <property type="component" value="Unassembled WGS sequence"/>
</dbReference>
<dbReference type="InterPro" id="IPR036259">
    <property type="entry name" value="MFS_trans_sf"/>
</dbReference>
<dbReference type="PANTHER" id="PTHR42718:SF39">
    <property type="entry name" value="ACTINORHODIN TRANSPORTER-RELATED"/>
    <property type="match status" value="1"/>
</dbReference>
<feature type="transmembrane region" description="Helical" evidence="5">
    <location>
        <begin position="390"/>
        <end position="411"/>
    </location>
</feature>
<evidence type="ECO:0000256" key="4">
    <source>
        <dbReference type="ARBA" id="ARBA00023136"/>
    </source>
</evidence>
<feature type="transmembrane region" description="Helical" evidence="5">
    <location>
        <begin position="355"/>
        <end position="378"/>
    </location>
</feature>
<dbReference type="Pfam" id="PF07690">
    <property type="entry name" value="MFS_1"/>
    <property type="match status" value="1"/>
</dbReference>
<reference evidence="7" key="1">
    <citation type="submission" date="2022-06" db="EMBL/GenBank/DDBJ databases">
        <title>Novel species in genus nocardia.</title>
        <authorList>
            <person name="Li F."/>
        </authorList>
    </citation>
    <scope>NUCLEOTIDE SEQUENCE</scope>
    <source>
        <strain evidence="7">CDC141</strain>
    </source>
</reference>
<gene>
    <name evidence="7" type="ORF">NDR86_04045</name>
</gene>
<dbReference type="CDD" id="cd17321">
    <property type="entry name" value="MFS_MMR_MDR_like"/>
    <property type="match status" value="1"/>
</dbReference>
<feature type="transmembrane region" description="Helical" evidence="5">
    <location>
        <begin position="65"/>
        <end position="91"/>
    </location>
</feature>
<evidence type="ECO:0000313" key="7">
    <source>
        <dbReference type="EMBL" id="MCM6772645.1"/>
    </source>
</evidence>
<keyword evidence="2 5" id="KW-0812">Transmembrane</keyword>
<dbReference type="InterPro" id="IPR011701">
    <property type="entry name" value="MFS"/>
</dbReference>
<keyword evidence="8" id="KW-1185">Reference proteome</keyword>
<feature type="transmembrane region" description="Helical" evidence="5">
    <location>
        <begin position="97"/>
        <end position="117"/>
    </location>
</feature>
<sequence length="455" mass="46237">MATLLLSVLLPMMDSFIVNVALPTIGADLRAESHLELVVAGYGIGFAATLILGGQLGDRFGRRRLLLIGLTMFVIASMLCALAPGIGWLIAARVLQGASGAMIPPQALGTIGALVPADRKQRVLTLYSATSGVAAILGLIIGGALVAADLWGSSWRLVFLVNIPLGVIALVGAWITVPPSASGDSSAIDGLGAVLLVLGAVTLLIPLSQAQSAGMPWWAFASIAVSIAVFAALWSVESRLPQATVAILPPQLLTLRPVRHGLAVLVPFLAVWAGFLVALPLTLQAGFALGPLTAGLVVAPMSAAFLAGSFAVPRLRDIFGDRVPAVGGVVQALGIAALAGAVLSQRVDEYPWLPIPGLALIGLGQAFVIGATTISVLADIPANLAGRGGGVLVTAQQGSMALGAATLGAYYTRSAPESGSATAFSVVLAVQFVVVVVIALVSATRSARRETLVGD</sequence>
<feature type="transmembrane region" description="Helical" evidence="5">
    <location>
        <begin position="262"/>
        <end position="283"/>
    </location>
</feature>
<feature type="transmembrane region" description="Helical" evidence="5">
    <location>
        <begin position="124"/>
        <end position="148"/>
    </location>
</feature>
<feature type="transmembrane region" description="Helical" evidence="5">
    <location>
        <begin position="33"/>
        <end position="53"/>
    </location>
</feature>
<feature type="transmembrane region" description="Helical" evidence="5">
    <location>
        <begin position="187"/>
        <end position="205"/>
    </location>
</feature>
<feature type="transmembrane region" description="Helical" evidence="5">
    <location>
        <begin position="217"/>
        <end position="236"/>
    </location>
</feature>
<keyword evidence="3 5" id="KW-1133">Transmembrane helix</keyword>
<organism evidence="7 8">
    <name type="scientific">Nocardia pulmonis</name>
    <dbReference type="NCBI Taxonomy" id="2951408"/>
    <lineage>
        <taxon>Bacteria</taxon>
        <taxon>Bacillati</taxon>
        <taxon>Actinomycetota</taxon>
        <taxon>Actinomycetes</taxon>
        <taxon>Mycobacteriales</taxon>
        <taxon>Nocardiaceae</taxon>
        <taxon>Nocardia</taxon>
    </lineage>
</organism>
<dbReference type="EMBL" id="JAMRXG010000002">
    <property type="protein sequence ID" value="MCM6772645.1"/>
    <property type="molecule type" value="Genomic_DNA"/>
</dbReference>
<evidence type="ECO:0000313" key="8">
    <source>
        <dbReference type="Proteomes" id="UP001139157"/>
    </source>
</evidence>
<evidence type="ECO:0000256" key="2">
    <source>
        <dbReference type="ARBA" id="ARBA00022692"/>
    </source>
</evidence>
<name>A0A9X2IWA8_9NOCA</name>
<dbReference type="GO" id="GO:0005886">
    <property type="term" value="C:plasma membrane"/>
    <property type="evidence" value="ECO:0007669"/>
    <property type="project" value="UniProtKB-SubCell"/>
</dbReference>
<evidence type="ECO:0000256" key="5">
    <source>
        <dbReference type="SAM" id="Phobius"/>
    </source>
</evidence>
<dbReference type="AlphaFoldDB" id="A0A9X2IWA8"/>
<feature type="transmembrane region" description="Helical" evidence="5">
    <location>
        <begin position="323"/>
        <end position="343"/>
    </location>
</feature>
<feature type="transmembrane region" description="Helical" evidence="5">
    <location>
        <begin position="423"/>
        <end position="443"/>
    </location>
</feature>
<evidence type="ECO:0000259" key="6">
    <source>
        <dbReference type="PROSITE" id="PS50850"/>
    </source>
</evidence>
<feature type="transmembrane region" description="Helical" evidence="5">
    <location>
        <begin position="289"/>
        <end position="311"/>
    </location>
</feature>
<dbReference type="PROSITE" id="PS50850">
    <property type="entry name" value="MFS"/>
    <property type="match status" value="1"/>
</dbReference>
<dbReference type="Gene3D" id="1.20.1250.20">
    <property type="entry name" value="MFS general substrate transporter like domains"/>
    <property type="match status" value="1"/>
</dbReference>
<dbReference type="GO" id="GO:0022857">
    <property type="term" value="F:transmembrane transporter activity"/>
    <property type="evidence" value="ECO:0007669"/>
    <property type="project" value="InterPro"/>
</dbReference>
<proteinExistence type="predicted"/>
<comment type="subcellular location">
    <subcellularLocation>
        <location evidence="1">Cell membrane</location>
        <topology evidence="1">Multi-pass membrane protein</topology>
    </subcellularLocation>
</comment>
<dbReference type="RefSeq" id="WP_251909595.1">
    <property type="nucleotide sequence ID" value="NZ_JAMRXG010000002.1"/>
</dbReference>